<dbReference type="InterPro" id="IPR047549">
    <property type="entry name" value="BICC1_KH-I_rpt1"/>
</dbReference>
<keyword evidence="3" id="KW-0694">RNA-binding</keyword>
<evidence type="ECO:0000259" key="5">
    <source>
        <dbReference type="SMART" id="SM00322"/>
    </source>
</evidence>
<dbReference type="InterPro" id="IPR001660">
    <property type="entry name" value="SAM"/>
</dbReference>
<keyword evidence="8" id="KW-1185">Reference proteome</keyword>
<dbReference type="PROSITE" id="PS50084">
    <property type="entry name" value="KH_TYPE_1"/>
    <property type="match status" value="1"/>
</dbReference>
<dbReference type="InterPro" id="IPR004088">
    <property type="entry name" value="KH_dom_type_1"/>
</dbReference>
<evidence type="ECO:0000256" key="3">
    <source>
        <dbReference type="PROSITE-ProRule" id="PRU00117"/>
    </source>
</evidence>
<dbReference type="InterPro" id="IPR013761">
    <property type="entry name" value="SAM/pointed_sf"/>
</dbReference>
<feature type="compositionally biased region" description="Basic and acidic residues" evidence="4">
    <location>
        <begin position="37"/>
        <end position="56"/>
    </location>
</feature>
<dbReference type="PANTHER" id="PTHR10627">
    <property type="entry name" value="SCP160"/>
    <property type="match status" value="1"/>
</dbReference>
<dbReference type="PANTHER" id="PTHR10627:SF69">
    <property type="entry name" value="PROTEIN BICAUDAL C"/>
    <property type="match status" value="1"/>
</dbReference>
<name>A0AAV6VVI1_9ARAC</name>
<evidence type="ECO:0000313" key="7">
    <source>
        <dbReference type="EMBL" id="KAG8199788.1"/>
    </source>
</evidence>
<dbReference type="AlphaFoldDB" id="A0AAV6VVI1"/>
<dbReference type="InterPro" id="IPR054727">
    <property type="entry name" value="BICC1_KH"/>
</dbReference>
<feature type="domain" description="SAM" evidence="6">
    <location>
        <begin position="693"/>
        <end position="758"/>
    </location>
</feature>
<dbReference type="Pfam" id="PF24234">
    <property type="entry name" value="KH_BICC1_1st"/>
    <property type="match status" value="1"/>
</dbReference>
<proteinExistence type="inferred from homology"/>
<keyword evidence="2" id="KW-0677">Repeat</keyword>
<comment type="caution">
    <text evidence="7">The sequence shown here is derived from an EMBL/GenBank/DDBJ whole genome shotgun (WGS) entry which is preliminary data.</text>
</comment>
<feature type="compositionally biased region" description="Basic and acidic residues" evidence="4">
    <location>
        <begin position="774"/>
        <end position="787"/>
    </location>
</feature>
<feature type="compositionally biased region" description="Basic and acidic residues" evidence="4">
    <location>
        <begin position="548"/>
        <end position="558"/>
    </location>
</feature>
<dbReference type="Pfam" id="PF00013">
    <property type="entry name" value="KH_1"/>
    <property type="match status" value="1"/>
</dbReference>
<accession>A0AAV6VVI1</accession>
<dbReference type="InterPro" id="IPR036612">
    <property type="entry name" value="KH_dom_type_1_sf"/>
</dbReference>
<feature type="region of interest" description="Disordered" evidence="4">
    <location>
        <begin position="1"/>
        <end position="56"/>
    </location>
</feature>
<comment type="similarity">
    <text evidence="1">Belongs to the BicC family.</text>
</comment>
<dbReference type="Gene3D" id="3.30.1370.10">
    <property type="entry name" value="K Homology domain, type 1"/>
    <property type="match status" value="3"/>
</dbReference>
<feature type="region of interest" description="Disordered" evidence="4">
    <location>
        <begin position="772"/>
        <end position="800"/>
    </location>
</feature>
<dbReference type="GO" id="GO:0010468">
    <property type="term" value="P:regulation of gene expression"/>
    <property type="evidence" value="ECO:0007669"/>
    <property type="project" value="UniProtKB-ARBA"/>
</dbReference>
<feature type="compositionally biased region" description="Low complexity" evidence="4">
    <location>
        <begin position="559"/>
        <end position="570"/>
    </location>
</feature>
<feature type="region of interest" description="Disordered" evidence="4">
    <location>
        <begin position="544"/>
        <end position="630"/>
    </location>
</feature>
<sequence>MYSRASSHLSASRPGSPAGSSVSSMWSSPCPSSHGDSLPEKEGSVLEPGQKEERFRIDRKKLEDMIQTPHATENADVFFQRVMLETSTQISWPSKLKIGAKSKKDPHVKVVGTPEAVQMAKEMILEILDTKKDRVTLKMDVSYKDHSYIIGKGGFKIQQVMEETGCHIHFPDSNRNGLADKSNQVSIAGQAQGVELARAKIRELLPLEFSFELPGGAAVKPGDDPAIQHIQQTYSFNVSFRPLGAPGRTLLTVRGCQRLLPRLRQGLGLLMEYLTGSKAIPVLGFLQTEVAAQHQAFVQGVCGAHAQTIQAKTGARLLFPDPASSPTPGLFRSKSTVVIQGSFDGVCLAWQELLKRLPMVLMFDLREGQELDPVAVSSYMEAFDVSVMVRPKLKDNTKSVLVRGAEKDSDILFRIRRDILGLQEDDSVSCSSFSTAEPTYRRDFQEQTPLTAESLSILSSLLHPQVLGLLHRLPGMLPQPVASPQPPRVQHYHKQFPSRSVESWIDRSFDYSAAPNFMQHKDATLEDGDSGIFLPTNNRFFGGSRYDSSSRCDDRTSRAESSASSTSSDTQTDHSRYPTDYGLQKRVATNAVRQGIGEGSGARRPNTTFSGYGFSKSMPDFTKGNKNQDSGSISEFLENEVVGETMSSSKPWMTDVPEKNDNPLEQVPSPFGLSNFWERLPTRCQVQGSTTTVDYASVSSLEELLSLLDLEFAMESFWHHEIDLQLFTTLTEQDLQKLGFGYMARRKMLAAIAALREQRSSEWNRRRFLAAPGAERERISSSRHDSEEDRDASPAASTMQ</sequence>
<feature type="compositionally biased region" description="Low complexity" evidence="4">
    <location>
        <begin position="10"/>
        <end position="33"/>
    </location>
</feature>
<reference evidence="7 8" key="1">
    <citation type="journal article" date="2022" name="Nat. Ecol. Evol.">
        <title>A masculinizing supergene underlies an exaggerated male reproductive morph in a spider.</title>
        <authorList>
            <person name="Hendrickx F."/>
            <person name="De Corte Z."/>
            <person name="Sonet G."/>
            <person name="Van Belleghem S.M."/>
            <person name="Kostlbacher S."/>
            <person name="Vangestel C."/>
        </authorList>
    </citation>
    <scope>NUCLEOTIDE SEQUENCE [LARGE SCALE GENOMIC DNA]</scope>
    <source>
        <strain evidence="7">W744_W776</strain>
    </source>
</reference>
<dbReference type="CDD" id="cd22420">
    <property type="entry name" value="KH-I_BICC1_rpt1"/>
    <property type="match status" value="1"/>
</dbReference>
<evidence type="ECO:0000259" key="6">
    <source>
        <dbReference type="SMART" id="SM00454"/>
    </source>
</evidence>
<dbReference type="GO" id="GO:0003723">
    <property type="term" value="F:RNA binding"/>
    <property type="evidence" value="ECO:0007669"/>
    <property type="project" value="UniProtKB-UniRule"/>
</dbReference>
<dbReference type="Gene3D" id="1.10.150.50">
    <property type="entry name" value="Transcription Factor, Ets-1"/>
    <property type="match status" value="1"/>
</dbReference>
<evidence type="ECO:0000256" key="2">
    <source>
        <dbReference type="ARBA" id="ARBA00022737"/>
    </source>
</evidence>
<evidence type="ECO:0000256" key="1">
    <source>
        <dbReference type="ARBA" id="ARBA00007662"/>
    </source>
</evidence>
<dbReference type="InterPro" id="IPR004087">
    <property type="entry name" value="KH_dom"/>
</dbReference>
<feature type="domain" description="K Homology" evidence="5">
    <location>
        <begin position="133"/>
        <end position="206"/>
    </location>
</feature>
<dbReference type="EMBL" id="JAFNEN010000024">
    <property type="protein sequence ID" value="KAG8199788.1"/>
    <property type="molecule type" value="Genomic_DNA"/>
</dbReference>
<dbReference type="SUPFAM" id="SSF54791">
    <property type="entry name" value="Eukaryotic type KH-domain (KH-domain type I)"/>
    <property type="match status" value="2"/>
</dbReference>
<dbReference type="Proteomes" id="UP000827092">
    <property type="component" value="Unassembled WGS sequence"/>
</dbReference>
<dbReference type="SMART" id="SM00322">
    <property type="entry name" value="KH"/>
    <property type="match status" value="2"/>
</dbReference>
<dbReference type="GO" id="GO:0005737">
    <property type="term" value="C:cytoplasm"/>
    <property type="evidence" value="ECO:0007669"/>
    <property type="project" value="TreeGrafter"/>
</dbReference>
<feature type="domain" description="K Homology" evidence="5">
    <location>
        <begin position="282"/>
        <end position="358"/>
    </location>
</feature>
<organism evidence="7 8">
    <name type="scientific">Oedothorax gibbosus</name>
    <dbReference type="NCBI Taxonomy" id="931172"/>
    <lineage>
        <taxon>Eukaryota</taxon>
        <taxon>Metazoa</taxon>
        <taxon>Ecdysozoa</taxon>
        <taxon>Arthropoda</taxon>
        <taxon>Chelicerata</taxon>
        <taxon>Arachnida</taxon>
        <taxon>Araneae</taxon>
        <taxon>Araneomorphae</taxon>
        <taxon>Entelegynae</taxon>
        <taxon>Araneoidea</taxon>
        <taxon>Linyphiidae</taxon>
        <taxon>Erigoninae</taxon>
        <taxon>Oedothorax</taxon>
    </lineage>
</organism>
<dbReference type="CDD" id="cd22421">
    <property type="entry name" value="KH-I_BICC1_rpt2"/>
    <property type="match status" value="1"/>
</dbReference>
<evidence type="ECO:0000256" key="4">
    <source>
        <dbReference type="SAM" id="MobiDB-lite"/>
    </source>
</evidence>
<gene>
    <name evidence="7" type="ORF">JTE90_000881</name>
</gene>
<protein>
    <submittedName>
        <fullName evidence="7">Uncharacterized protein</fullName>
    </submittedName>
</protein>
<dbReference type="SMART" id="SM00454">
    <property type="entry name" value="SAM"/>
    <property type="match status" value="1"/>
</dbReference>
<evidence type="ECO:0000313" key="8">
    <source>
        <dbReference type="Proteomes" id="UP000827092"/>
    </source>
</evidence>
<dbReference type="InterPro" id="IPR047554">
    <property type="entry name" value="BICC1_KH-I_rpt2"/>
</dbReference>
<dbReference type="SUPFAM" id="SSF47769">
    <property type="entry name" value="SAM/Pointed domain"/>
    <property type="match status" value="1"/>
</dbReference>
<dbReference type="Pfam" id="PF00536">
    <property type="entry name" value="SAM_1"/>
    <property type="match status" value="1"/>
</dbReference>
<dbReference type="Pfam" id="PF22985">
    <property type="entry name" value="KH_BICC1"/>
    <property type="match status" value="2"/>
</dbReference>